<accession>A0A9D2HZK5</accession>
<dbReference type="SMART" id="SM00901">
    <property type="entry name" value="FRG"/>
    <property type="match status" value="1"/>
</dbReference>
<dbReference type="InterPro" id="IPR014966">
    <property type="entry name" value="FRG-dom"/>
</dbReference>
<dbReference type="EMBL" id="DWYW01000036">
    <property type="protein sequence ID" value="HJA89500.1"/>
    <property type="molecule type" value="Genomic_DNA"/>
</dbReference>
<dbReference type="AlphaFoldDB" id="A0A9D2HZK5"/>
<sequence>MKENQVNSVKDYLDYLKRYTKYGASKNLYFRGQLSKFIDMKPSVARKNEYLKNEAKLYKENRNANKSIIQNLARMQHDGVPTRLLDFTTDPLVALFFATQESLREDSSIYIFIRPNIDANSLEIKFSSFIATQQNRNLSTIVNKFNDDFHESLSLTRAKEIISKGLFIQPNTVVDEENKRMLKQKGTFAIPGNEIKDDKIVEIIPFENDGSYEEVVIPFECHEEIRKELEDRGYTRENLLGENNEEIQYINTDKNVIQLINPRVTKFRGYQKKYSVTAVTNMLLTYSEMQKIGYKIALKSKADVVWIWFKRDGAPNGINIVTQQWFKRALKSFFINIDSEDDEIVDYGELILSENRQDGYVCSAYYYNHPDMPAKHLAVSKNAITVNLDIKKSSEFLTLCTNLLKGTKLFITYKINGGEERSTSVTVQDAKTIIILEGYQPGDQVSGDVTLIVSILQDKNIMDEYGIDYENLTGTFICRSEKESMVYGRKHFFIK</sequence>
<name>A0A9D2HZK5_9LACT</name>
<reference evidence="2" key="1">
    <citation type="journal article" date="2021" name="PeerJ">
        <title>Extensive microbial diversity within the chicken gut microbiome revealed by metagenomics and culture.</title>
        <authorList>
            <person name="Gilroy R."/>
            <person name="Ravi A."/>
            <person name="Getino M."/>
            <person name="Pursley I."/>
            <person name="Horton D.L."/>
            <person name="Alikhan N.F."/>
            <person name="Baker D."/>
            <person name="Gharbi K."/>
            <person name="Hall N."/>
            <person name="Watson M."/>
            <person name="Adriaenssens E.M."/>
            <person name="Foster-Nyarko E."/>
            <person name="Jarju S."/>
            <person name="Secka A."/>
            <person name="Antonio M."/>
            <person name="Oren A."/>
            <person name="Chaudhuri R.R."/>
            <person name="La Ragione R."/>
            <person name="Hildebrand F."/>
            <person name="Pallen M.J."/>
        </authorList>
    </citation>
    <scope>NUCLEOTIDE SEQUENCE</scope>
    <source>
        <strain evidence="2">CHK171-505</strain>
    </source>
</reference>
<proteinExistence type="predicted"/>
<gene>
    <name evidence="2" type="ORF">H9948_01805</name>
</gene>
<feature type="domain" description="FRG" evidence="1">
    <location>
        <begin position="24"/>
        <end position="110"/>
    </location>
</feature>
<reference evidence="2" key="2">
    <citation type="submission" date="2021-04" db="EMBL/GenBank/DDBJ databases">
        <authorList>
            <person name="Gilroy R."/>
        </authorList>
    </citation>
    <scope>NUCLEOTIDE SEQUENCE</scope>
    <source>
        <strain evidence="2">CHK171-505</strain>
    </source>
</reference>
<dbReference type="Proteomes" id="UP000886856">
    <property type="component" value="Unassembled WGS sequence"/>
</dbReference>
<protein>
    <submittedName>
        <fullName evidence="2">FRG domain-containing protein</fullName>
    </submittedName>
</protein>
<evidence type="ECO:0000313" key="3">
    <source>
        <dbReference type="Proteomes" id="UP000886856"/>
    </source>
</evidence>
<organism evidence="2 3">
    <name type="scientific">Candidatus Jeotgalibaca merdavium</name>
    <dbReference type="NCBI Taxonomy" id="2838627"/>
    <lineage>
        <taxon>Bacteria</taxon>
        <taxon>Bacillati</taxon>
        <taxon>Bacillota</taxon>
        <taxon>Bacilli</taxon>
        <taxon>Lactobacillales</taxon>
        <taxon>Carnobacteriaceae</taxon>
        <taxon>Jeotgalibaca</taxon>
    </lineage>
</organism>
<dbReference type="Pfam" id="PF08867">
    <property type="entry name" value="FRG"/>
    <property type="match status" value="1"/>
</dbReference>
<evidence type="ECO:0000259" key="1">
    <source>
        <dbReference type="SMART" id="SM00901"/>
    </source>
</evidence>
<evidence type="ECO:0000313" key="2">
    <source>
        <dbReference type="EMBL" id="HJA89500.1"/>
    </source>
</evidence>
<comment type="caution">
    <text evidence="2">The sequence shown here is derived from an EMBL/GenBank/DDBJ whole genome shotgun (WGS) entry which is preliminary data.</text>
</comment>